<sequence>MDLRSFKLHRPDQHVRAVVVGARGEQGRDLEGPAYARVDAVAEPMWAAFERHAGSPVRAVAVDAFARHATLSLADAARPGLKLPGTEFEAFVDVVAPVARAIRSELLVRAPDVPGAGPGEARFWDPMFAADTGGWELGRAAPPLVTWFSEHVPKGMHALVPGCGRGHEARLLAALEATVTAIDLAPTAIAQAQAMTPPGLPITFAVQDLFTRIGQPPAFDLVVEHTCFCAIDPARRDDYVTAVADALQPRGALVGLFYAHGRPGGPPFTTDRAEVERRFARRFAIEQLEVAQGSTLIRHRQELFAVMRRR</sequence>
<keyword evidence="6" id="KW-1185">Reference proteome</keyword>
<organism evidence="5 6">
    <name type="scientific">Nannocystis radixulma</name>
    <dbReference type="NCBI Taxonomy" id="2995305"/>
    <lineage>
        <taxon>Bacteria</taxon>
        <taxon>Pseudomonadati</taxon>
        <taxon>Myxococcota</taxon>
        <taxon>Polyangia</taxon>
        <taxon>Nannocystales</taxon>
        <taxon>Nannocystaceae</taxon>
        <taxon>Nannocystis</taxon>
    </lineage>
</organism>
<dbReference type="GO" id="GO:0008168">
    <property type="term" value="F:methyltransferase activity"/>
    <property type="evidence" value="ECO:0007669"/>
    <property type="project" value="UniProtKB-KW"/>
</dbReference>
<keyword evidence="3" id="KW-0808">Transferase</keyword>
<dbReference type="EMBL" id="JAQNDN010000004">
    <property type="protein sequence ID" value="MDC0668322.1"/>
    <property type="molecule type" value="Genomic_DNA"/>
</dbReference>
<dbReference type="InterPro" id="IPR029063">
    <property type="entry name" value="SAM-dependent_MTases_sf"/>
</dbReference>
<dbReference type="GO" id="GO:0032259">
    <property type="term" value="P:methylation"/>
    <property type="evidence" value="ECO:0007669"/>
    <property type="project" value="UniProtKB-KW"/>
</dbReference>
<dbReference type="SUPFAM" id="SSF53335">
    <property type="entry name" value="S-adenosyl-L-methionine-dependent methyltransferases"/>
    <property type="match status" value="1"/>
</dbReference>
<evidence type="ECO:0000256" key="4">
    <source>
        <dbReference type="ARBA" id="ARBA00022691"/>
    </source>
</evidence>
<evidence type="ECO:0000256" key="2">
    <source>
        <dbReference type="ARBA" id="ARBA00022603"/>
    </source>
</evidence>
<comment type="caution">
    <text evidence="5">The sequence shown here is derived from an EMBL/GenBank/DDBJ whole genome shotgun (WGS) entry which is preliminary data.</text>
</comment>
<keyword evidence="2 5" id="KW-0489">Methyltransferase</keyword>
<keyword evidence="1" id="KW-0597">Phosphoprotein</keyword>
<gene>
    <name evidence="5" type="ORF">POL58_11255</name>
</gene>
<evidence type="ECO:0000313" key="5">
    <source>
        <dbReference type="EMBL" id="MDC0668322.1"/>
    </source>
</evidence>
<reference evidence="5 6" key="1">
    <citation type="submission" date="2022-11" db="EMBL/GenBank/DDBJ databases">
        <title>Minimal conservation of predation-associated metabolite biosynthetic gene clusters underscores biosynthetic potential of Myxococcota including descriptions for ten novel species: Archangium lansinium sp. nov., Myxococcus landrumus sp. nov., Nannocystis bai.</title>
        <authorList>
            <person name="Ahearne A."/>
            <person name="Stevens C."/>
            <person name="Dowd S."/>
        </authorList>
    </citation>
    <scope>NUCLEOTIDE SEQUENCE [LARGE SCALE GENOMIC DNA]</scope>
    <source>
        <strain evidence="5 6">NCELM</strain>
    </source>
</reference>
<accession>A0ABT5B2J3</accession>
<proteinExistence type="predicted"/>
<name>A0ABT5B2J3_9BACT</name>
<evidence type="ECO:0000313" key="6">
    <source>
        <dbReference type="Proteomes" id="UP001217838"/>
    </source>
</evidence>
<keyword evidence="4" id="KW-0949">S-adenosyl-L-methionine</keyword>
<evidence type="ECO:0000256" key="3">
    <source>
        <dbReference type="ARBA" id="ARBA00022679"/>
    </source>
</evidence>
<dbReference type="Proteomes" id="UP001217838">
    <property type="component" value="Unassembled WGS sequence"/>
</dbReference>
<dbReference type="Gene3D" id="3.40.50.150">
    <property type="entry name" value="Vaccinia Virus protein VP39"/>
    <property type="match status" value="1"/>
</dbReference>
<evidence type="ECO:0000256" key="1">
    <source>
        <dbReference type="ARBA" id="ARBA00022553"/>
    </source>
</evidence>
<dbReference type="PROSITE" id="PS51585">
    <property type="entry name" value="SAM_MT_TPMT"/>
    <property type="match status" value="1"/>
</dbReference>
<dbReference type="CDD" id="cd02440">
    <property type="entry name" value="AdoMet_MTases"/>
    <property type="match status" value="1"/>
</dbReference>
<dbReference type="RefSeq" id="WP_267686887.1">
    <property type="nucleotide sequence ID" value="NZ_JAQNDN010000004.1"/>
</dbReference>
<dbReference type="PANTHER" id="PTHR32183:SF6">
    <property type="entry name" value="CYSTEINE SULFINATE DESULFINASE_CYSTEINE DESULFURASE AND RELATED ENZYMES"/>
    <property type="match status" value="1"/>
</dbReference>
<dbReference type="Pfam" id="PF05724">
    <property type="entry name" value="TPMT"/>
    <property type="match status" value="1"/>
</dbReference>
<dbReference type="InterPro" id="IPR008854">
    <property type="entry name" value="TPMT"/>
</dbReference>
<protein>
    <submittedName>
        <fullName evidence="5">Methyltransferase domain-containing protein</fullName>
    </submittedName>
</protein>
<dbReference type="PANTHER" id="PTHR32183">
    <property type="match status" value="1"/>
</dbReference>